<reference evidence="2 3" key="1">
    <citation type="submission" date="2021-06" db="EMBL/GenBank/DDBJ databases">
        <authorList>
            <person name="Sun Q."/>
            <person name="Li D."/>
        </authorList>
    </citation>
    <scope>NUCLEOTIDE SEQUENCE [LARGE SCALE GENOMIC DNA]</scope>
    <source>
        <strain evidence="2 3">MSJ-1</strain>
    </source>
</reference>
<dbReference type="InterPro" id="IPR050259">
    <property type="entry name" value="SDR"/>
</dbReference>
<comment type="caution">
    <text evidence="2">The sequence shown here is derived from an EMBL/GenBank/DDBJ whole genome shotgun (WGS) entry which is preliminary data.</text>
</comment>
<organism evidence="2 3">
    <name type="scientific">Peptoniphilus ovalis</name>
    <dbReference type="NCBI Taxonomy" id="2841503"/>
    <lineage>
        <taxon>Bacteria</taxon>
        <taxon>Bacillati</taxon>
        <taxon>Bacillota</taxon>
        <taxon>Tissierellia</taxon>
        <taxon>Tissierellales</taxon>
        <taxon>Peptoniphilaceae</taxon>
        <taxon>Peptoniphilus</taxon>
    </lineage>
</organism>
<dbReference type="PANTHER" id="PTHR42879:SF2">
    <property type="entry name" value="3-OXOACYL-[ACYL-CARRIER-PROTEIN] REDUCTASE FABG"/>
    <property type="match status" value="1"/>
</dbReference>
<dbReference type="Proteomes" id="UP000783742">
    <property type="component" value="Unassembled WGS sequence"/>
</dbReference>
<proteinExistence type="inferred from homology"/>
<evidence type="ECO:0000313" key="3">
    <source>
        <dbReference type="Proteomes" id="UP000783742"/>
    </source>
</evidence>
<accession>A0ABS6FI93</accession>
<evidence type="ECO:0000256" key="1">
    <source>
        <dbReference type="ARBA" id="ARBA00006484"/>
    </source>
</evidence>
<gene>
    <name evidence="2" type="ORF">KQI68_07625</name>
</gene>
<name>A0ABS6FI93_9FIRM</name>
<dbReference type="PANTHER" id="PTHR42879">
    <property type="entry name" value="3-OXOACYL-(ACYL-CARRIER-PROTEIN) REDUCTASE"/>
    <property type="match status" value="1"/>
</dbReference>
<keyword evidence="3" id="KW-1185">Reference proteome</keyword>
<dbReference type="Pfam" id="PF00106">
    <property type="entry name" value="adh_short"/>
    <property type="match status" value="1"/>
</dbReference>
<protein>
    <submittedName>
        <fullName evidence="2">SDR family oxidoreductase</fullName>
    </submittedName>
</protein>
<dbReference type="EMBL" id="JAHLQO010000005">
    <property type="protein sequence ID" value="MBU5669701.1"/>
    <property type="molecule type" value="Genomic_DNA"/>
</dbReference>
<sequence length="256" mass="28364">MNNLFDLTGRVAVVTGASSGLGVQFARALASAGADLAIIARREEKLKSVKEEIEKEFNNRVEYYKLDLSEFEKIEDTVTKIEKDFGKIDILVNNAGLSIGAKAIEISIENWKKMMDLNLNAVFFMAREVAKVMKKNNYGRIINIGSVHSTVSLDIGMISPYVTSKFGVRGITTTLAGEWAEYGITVNAIGPAYFESEMTEEILETDTFKRLIKTNCPMRRPGRKGELDTTLLYLASDYTSYTNGQLIGVDGGWTTL</sequence>
<dbReference type="InterPro" id="IPR002347">
    <property type="entry name" value="SDR_fam"/>
</dbReference>
<evidence type="ECO:0000313" key="2">
    <source>
        <dbReference type="EMBL" id="MBU5669701.1"/>
    </source>
</evidence>
<comment type="similarity">
    <text evidence="1">Belongs to the short-chain dehydrogenases/reductases (SDR) family.</text>
</comment>
<dbReference type="RefSeq" id="WP_216549542.1">
    <property type="nucleotide sequence ID" value="NZ_JAHLQO010000005.1"/>
</dbReference>